<dbReference type="EMBL" id="NHSJ01000089">
    <property type="protein sequence ID" value="PPQ29612.1"/>
    <property type="molecule type" value="Genomic_DNA"/>
</dbReference>
<gene>
    <name evidence="2" type="ORF">CCR94_14905</name>
</gene>
<dbReference type="AlphaFoldDB" id="A0A2S6N4T0"/>
<reference evidence="2 3" key="1">
    <citation type="journal article" date="2018" name="Arch. Microbiol.">
        <title>New insights into the metabolic potential of the phototrophic purple bacterium Rhodopila globiformis DSM 161(T) from its draft genome sequence and evidence for a vanadium-dependent nitrogenase.</title>
        <authorList>
            <person name="Imhoff J.F."/>
            <person name="Rahn T."/>
            <person name="Kunzel S."/>
            <person name="Neulinger S.C."/>
        </authorList>
    </citation>
    <scope>NUCLEOTIDE SEQUENCE [LARGE SCALE GENOMIC DNA]</scope>
    <source>
        <strain evidence="2 3">DSM 16996</strain>
    </source>
</reference>
<name>A0A2S6N4T0_9HYPH</name>
<accession>A0A2S6N4T0</accession>
<dbReference type="Proteomes" id="UP000239089">
    <property type="component" value="Unassembled WGS sequence"/>
</dbReference>
<evidence type="ECO:0000313" key="2">
    <source>
        <dbReference type="EMBL" id="PPQ29612.1"/>
    </source>
</evidence>
<evidence type="ECO:0000313" key="3">
    <source>
        <dbReference type="Proteomes" id="UP000239089"/>
    </source>
</evidence>
<organism evidence="2 3">
    <name type="scientific">Rhodoblastus sphagnicola</name>
    <dbReference type="NCBI Taxonomy" id="333368"/>
    <lineage>
        <taxon>Bacteria</taxon>
        <taxon>Pseudomonadati</taxon>
        <taxon>Pseudomonadota</taxon>
        <taxon>Alphaproteobacteria</taxon>
        <taxon>Hyphomicrobiales</taxon>
        <taxon>Rhodoblastaceae</taxon>
        <taxon>Rhodoblastus</taxon>
    </lineage>
</organism>
<proteinExistence type="predicted"/>
<protein>
    <submittedName>
        <fullName evidence="2">Uncharacterized protein</fullName>
    </submittedName>
</protein>
<comment type="caution">
    <text evidence="2">The sequence shown here is derived from an EMBL/GenBank/DDBJ whole genome shotgun (WGS) entry which is preliminary data.</text>
</comment>
<sequence length="59" mass="6223">MTLPKIQPAKDKAEDKAKPKYPPAGPHARPELTNFDACPGAGALPDEMEFGFETDPGAG</sequence>
<evidence type="ECO:0000256" key="1">
    <source>
        <dbReference type="SAM" id="MobiDB-lite"/>
    </source>
</evidence>
<keyword evidence="3" id="KW-1185">Reference proteome</keyword>
<dbReference type="RefSeq" id="WP_104508651.1">
    <property type="nucleotide sequence ID" value="NZ_JACIGC010000015.1"/>
</dbReference>
<feature type="compositionally biased region" description="Basic and acidic residues" evidence="1">
    <location>
        <begin position="8"/>
        <end position="18"/>
    </location>
</feature>
<feature type="region of interest" description="Disordered" evidence="1">
    <location>
        <begin position="1"/>
        <end position="59"/>
    </location>
</feature>
<dbReference type="OrthoDB" id="8266309at2"/>